<feature type="compositionally biased region" description="Gly residues" evidence="1">
    <location>
        <begin position="432"/>
        <end position="442"/>
    </location>
</feature>
<sequence length="819" mass="91400">MGWTSAGFNIHRVQPSRKRALLENTLPNWAEYEKRELKLLWLTSGLQQGAEAASETKRLRRSRYLSKSLKRWWDRWQQMPTIANFGPSVDTDAKGEIKSPCESGRKPYFVRKVTIQGWQGYGPVEEMVHLRDESRLSGPSPVDFTGFKELFHNGQSYQEEISLEILPTPVLEPHRNGQKGRFARTKEWLTNHRNSSRLSFSSSSLSLSSPLPLSRTPNTPNSASSYRASHSSELPVDIFCERHELDDTSPVKERRTQTPLQQNRLSVSSVPPRYSVPEATEADQNGLGCEAQENCRSSKVEPQMCQFSPVSSVDSCASPPLNGATNCDSKHSLNEGDPHQLTELSPLVDQPPMYQVTAMSNPEVLPFYGFQKGDSAETQLLDTGPISDCLPLLENTIYQSHRKTTNYSNHENRGSYLGDGTRDSSSQSTALGNGGDGYGSEGHGNCDESENNSQDEDDGNNRKRKRFKRADHGRNKRPFACVYHKYDPQTYHGDHDRKYLICSGTSFEFISELTRHLCRTHGEHVCPHCYRTFENETLRASHAQNCTVKLRCSQEDKWAALWRERFKGVDMPQSPYWEPTSRPILPRLNTRIGGFLQQQWTDVSGSATTYNPSCSSGCSTMYFHYVGDLRQNPYINALVAPLQSTIEKQGIQIGALTSQVEALTTETEGLRRQVSFLGQLQLRCFTSNNTATNFPAGSLISPTTTENSPNGTISSQNFTPSNIEHPGGTTTFNTNLGQPTPSTTPIKKGARSSILKPPATMAVDASTQEADPPSGLAIPQISEPVFQPEGHQSFSLPELDTNMNFGLDWHEIQSSLGYL</sequence>
<feature type="region of interest" description="Disordered" evidence="1">
    <location>
        <begin position="730"/>
        <end position="750"/>
    </location>
</feature>
<name>A0A1J9QFF1_9EURO</name>
<keyword evidence="3" id="KW-1185">Reference proteome</keyword>
<accession>A0A1J9QFF1</accession>
<dbReference type="VEuPathDB" id="FungiDB:ACJ73_01780"/>
<feature type="compositionally biased region" description="Polar residues" evidence="1">
    <location>
        <begin position="730"/>
        <end position="745"/>
    </location>
</feature>
<dbReference type="EMBL" id="LGTZ01000171">
    <property type="protein sequence ID" value="OJD26834.1"/>
    <property type="molecule type" value="Genomic_DNA"/>
</dbReference>
<feature type="compositionally biased region" description="Acidic residues" evidence="1">
    <location>
        <begin position="447"/>
        <end position="458"/>
    </location>
</feature>
<evidence type="ECO:0000256" key="1">
    <source>
        <dbReference type="SAM" id="MobiDB-lite"/>
    </source>
</evidence>
<evidence type="ECO:0000313" key="2">
    <source>
        <dbReference type="EMBL" id="OJD26834.1"/>
    </source>
</evidence>
<feature type="region of interest" description="Disordered" evidence="1">
    <location>
        <begin position="696"/>
        <end position="715"/>
    </location>
</feature>
<gene>
    <name evidence="2" type="ORF">ACJ73_01780</name>
</gene>
<dbReference type="Proteomes" id="UP000242791">
    <property type="component" value="Unassembled WGS sequence"/>
</dbReference>
<feature type="region of interest" description="Disordered" evidence="1">
    <location>
        <begin position="198"/>
        <end position="229"/>
    </location>
</feature>
<comment type="caution">
    <text evidence="2">The sequence shown here is derived from an EMBL/GenBank/DDBJ whole genome shotgun (WGS) entry which is preliminary data.</text>
</comment>
<reference evidence="2 3" key="1">
    <citation type="submission" date="2015-08" db="EMBL/GenBank/DDBJ databases">
        <title>Emmonsia species relationships and genome sequence.</title>
        <authorList>
            <person name="Cuomo C.A."/>
            <person name="Schwartz I.S."/>
            <person name="Kenyon C."/>
            <person name="De Hoog G.S."/>
            <person name="Govender N.P."/>
            <person name="Botha A."/>
            <person name="Moreno L."/>
            <person name="De Vries M."/>
            <person name="Munoz J.F."/>
            <person name="Stielow J.B."/>
        </authorList>
    </citation>
    <scope>NUCLEOTIDE SEQUENCE [LARGE SCALE GENOMIC DNA]</scope>
    <source>
        <strain evidence="2 3">EI222</strain>
    </source>
</reference>
<organism evidence="2 3">
    <name type="scientific">Blastomyces percursus</name>
    <dbReference type="NCBI Taxonomy" id="1658174"/>
    <lineage>
        <taxon>Eukaryota</taxon>
        <taxon>Fungi</taxon>
        <taxon>Dikarya</taxon>
        <taxon>Ascomycota</taxon>
        <taxon>Pezizomycotina</taxon>
        <taxon>Eurotiomycetes</taxon>
        <taxon>Eurotiomycetidae</taxon>
        <taxon>Onygenales</taxon>
        <taxon>Ajellomycetaceae</taxon>
        <taxon>Blastomyces</taxon>
    </lineage>
</organism>
<feature type="compositionally biased region" description="Basic and acidic residues" evidence="1">
    <location>
        <begin position="246"/>
        <end position="256"/>
    </location>
</feature>
<dbReference type="AlphaFoldDB" id="A0A1J9QFF1"/>
<evidence type="ECO:0000313" key="3">
    <source>
        <dbReference type="Proteomes" id="UP000242791"/>
    </source>
</evidence>
<proteinExistence type="predicted"/>
<feature type="compositionally biased region" description="Low complexity" evidence="1">
    <location>
        <begin position="266"/>
        <end position="277"/>
    </location>
</feature>
<dbReference type="OrthoDB" id="4161727at2759"/>
<feature type="compositionally biased region" description="Low complexity" evidence="1">
    <location>
        <begin position="198"/>
        <end position="215"/>
    </location>
</feature>
<protein>
    <submittedName>
        <fullName evidence="2">Uncharacterized protein</fullName>
    </submittedName>
</protein>
<feature type="region of interest" description="Disordered" evidence="1">
    <location>
        <begin position="246"/>
        <end position="283"/>
    </location>
</feature>
<dbReference type="STRING" id="1658174.A0A1J9QFF1"/>
<feature type="region of interest" description="Disordered" evidence="1">
    <location>
        <begin position="403"/>
        <end position="470"/>
    </location>
</feature>